<dbReference type="KEGG" id="tcc:108662056"/>
<evidence type="ECO:0000256" key="3">
    <source>
        <dbReference type="ARBA" id="ARBA00022833"/>
    </source>
</evidence>
<dbReference type="InterPro" id="IPR053031">
    <property type="entry name" value="Cuticle_assoc_protein"/>
</dbReference>
<dbReference type="SMART" id="SM00614">
    <property type="entry name" value="ZnF_BED"/>
    <property type="match status" value="1"/>
</dbReference>
<feature type="domain" description="BED-type" evidence="6">
    <location>
        <begin position="57"/>
        <end position="113"/>
    </location>
</feature>
<protein>
    <submittedName>
        <fullName evidence="8">Zinc finger BED domain-containing protein RICESLEEPER 3-like</fullName>
    </submittedName>
</protein>
<evidence type="ECO:0000313" key="7">
    <source>
        <dbReference type="Proteomes" id="UP000694886"/>
    </source>
</evidence>
<dbReference type="InterPro" id="IPR003656">
    <property type="entry name" value="Znf_BED"/>
</dbReference>
<gene>
    <name evidence="8" type="primary">LOC108662056</name>
</gene>
<dbReference type="SUPFAM" id="SSF57667">
    <property type="entry name" value="beta-beta-alpha zinc fingers"/>
    <property type="match status" value="1"/>
</dbReference>
<dbReference type="SUPFAM" id="SSF140996">
    <property type="entry name" value="Hermes dimerisation domain"/>
    <property type="match status" value="1"/>
</dbReference>
<dbReference type="PANTHER" id="PTHR34396">
    <property type="entry name" value="OS03G0264950 PROTEIN-RELATED"/>
    <property type="match status" value="1"/>
</dbReference>
<dbReference type="AlphaFoldDB" id="A0AB32WCK4"/>
<dbReference type="Gramene" id="Tc05v2_t013800.1">
    <property type="protein sequence ID" value="Tc05v2_p013800.1"/>
    <property type="gene ID" value="Tc05v2_g013800"/>
</dbReference>
<accession>A0AB32WCK4</accession>
<keyword evidence="3" id="KW-0862">Zinc</keyword>
<evidence type="ECO:0000256" key="4">
    <source>
        <dbReference type="PROSITE-ProRule" id="PRU00027"/>
    </source>
</evidence>
<keyword evidence="1" id="KW-0479">Metal-binding</keyword>
<organism evidence="7 8">
    <name type="scientific">Theobroma cacao</name>
    <name type="common">Cacao</name>
    <name type="synonym">Cocoa</name>
    <dbReference type="NCBI Taxonomy" id="3641"/>
    <lineage>
        <taxon>Eukaryota</taxon>
        <taxon>Viridiplantae</taxon>
        <taxon>Streptophyta</taxon>
        <taxon>Embryophyta</taxon>
        <taxon>Tracheophyta</taxon>
        <taxon>Spermatophyta</taxon>
        <taxon>Magnoliopsida</taxon>
        <taxon>eudicotyledons</taxon>
        <taxon>Gunneridae</taxon>
        <taxon>Pentapetalae</taxon>
        <taxon>rosids</taxon>
        <taxon>malvids</taxon>
        <taxon>Malvales</taxon>
        <taxon>Malvaceae</taxon>
        <taxon>Byttnerioideae</taxon>
        <taxon>Theobroma</taxon>
    </lineage>
</organism>
<dbReference type="GO" id="GO:0008270">
    <property type="term" value="F:zinc ion binding"/>
    <property type="evidence" value="ECO:0007669"/>
    <property type="project" value="UniProtKB-KW"/>
</dbReference>
<dbReference type="GeneID" id="108662056"/>
<name>A0AB32WCK4_THECC</name>
<proteinExistence type="predicted"/>
<dbReference type="PANTHER" id="PTHR34396:SF27">
    <property type="entry name" value="OS08G0208700 PROTEIN"/>
    <property type="match status" value="1"/>
</dbReference>
<feature type="compositionally biased region" description="Low complexity" evidence="5">
    <location>
        <begin position="7"/>
        <end position="41"/>
    </location>
</feature>
<dbReference type="RefSeq" id="XP_017976624.1">
    <property type="nucleotide sequence ID" value="XM_018121135.1"/>
</dbReference>
<feature type="region of interest" description="Disordered" evidence="5">
    <location>
        <begin position="1"/>
        <end position="41"/>
    </location>
</feature>
<evidence type="ECO:0000256" key="2">
    <source>
        <dbReference type="ARBA" id="ARBA00022771"/>
    </source>
</evidence>
<dbReference type="InterPro" id="IPR036236">
    <property type="entry name" value="Znf_C2H2_sf"/>
</dbReference>
<evidence type="ECO:0000256" key="5">
    <source>
        <dbReference type="SAM" id="MobiDB-lite"/>
    </source>
</evidence>
<evidence type="ECO:0000259" key="6">
    <source>
        <dbReference type="PROSITE" id="PS50808"/>
    </source>
</evidence>
<reference evidence="8" key="2">
    <citation type="submission" date="2025-08" db="UniProtKB">
        <authorList>
            <consortium name="RefSeq"/>
        </authorList>
    </citation>
    <scope>IDENTIFICATION</scope>
</reference>
<dbReference type="PROSITE" id="PS50808">
    <property type="entry name" value="ZF_BED"/>
    <property type="match status" value="1"/>
</dbReference>
<evidence type="ECO:0000256" key="1">
    <source>
        <dbReference type="ARBA" id="ARBA00022723"/>
    </source>
</evidence>
<dbReference type="Proteomes" id="UP000694886">
    <property type="component" value="Chromosome 5"/>
</dbReference>
<sequence>MASESDNPTPTLTPNATATQSTPIGMPSSSPTPTTQQTIISTNESDVVNSKKRKALPSRSEVWKHFTRFVNDQGEQKARCNYCDRVLFANTKYNGTTSLKNHMNSCKKFPSSANDYTQIELAFQSGDGLIGTWKFSQEAIRKSLAKMIIRDELPFKFVERVGFKEFVATSCPRFIVPS</sequence>
<reference evidence="7" key="1">
    <citation type="journal article" date="1997" name="Nucleic Acids Res.">
        <title>tRNAscan-SE: a program for improved detection of transfer RNA genes in genomic sequence.</title>
        <authorList>
            <person name="Lowe T.M."/>
            <person name="Eddy S.R."/>
        </authorList>
    </citation>
    <scope>NUCLEOTIDE SEQUENCE [LARGE SCALE GENOMIC DNA]</scope>
    <source>
        <strain evidence="7">r\B97-61/B2</strain>
    </source>
</reference>
<dbReference type="Pfam" id="PF02892">
    <property type="entry name" value="zf-BED"/>
    <property type="match status" value="1"/>
</dbReference>
<keyword evidence="2 4" id="KW-0863">Zinc-finger</keyword>
<dbReference type="GO" id="GO:0003677">
    <property type="term" value="F:DNA binding"/>
    <property type="evidence" value="ECO:0007669"/>
    <property type="project" value="InterPro"/>
</dbReference>
<evidence type="ECO:0000313" key="8">
    <source>
        <dbReference type="RefSeq" id="XP_017976624.1"/>
    </source>
</evidence>